<dbReference type="OrthoDB" id="10256176at2759"/>
<evidence type="ECO:0000259" key="3">
    <source>
        <dbReference type="Pfam" id="PF04003"/>
    </source>
</evidence>
<keyword evidence="5" id="KW-1185">Reference proteome</keyword>
<dbReference type="GO" id="GO:0030515">
    <property type="term" value="F:snoRNA binding"/>
    <property type="evidence" value="ECO:0007669"/>
    <property type="project" value="TreeGrafter"/>
</dbReference>
<sequence length="222" mass="25460">MALGNISAEAHVMSVLQKIKAAALHDALLVLPFAMVSPLHVYQHLCHALHEHPLTCRILFFMLKTHHRQIVANRTMRTMLDGIRANLRAALKRNKDEMGYNVAALKIMGMQIQEKSVKEYVDENWDAGEENVKKRAFMHIAFFKTLIDQEVTVELKNDIQSSVKNVFIRGSVVRYVHLPRCCRHTPPGRRHKERVFATVGELGLDSTCRTAERRHAMHLPRL</sequence>
<dbReference type="PANTHER" id="PTHR19853:SF0">
    <property type="entry name" value="WD REPEAT-CONTAINING PROTEIN 3"/>
    <property type="match status" value="1"/>
</dbReference>
<feature type="domain" description="Small-subunit processome Utp12" evidence="3">
    <location>
        <begin position="9"/>
        <end position="107"/>
    </location>
</feature>
<proteinExistence type="predicted"/>
<comment type="caution">
    <text evidence="4">The sequence shown here is derived from an EMBL/GenBank/DDBJ whole genome shotgun (WGS) entry which is preliminary data.</text>
</comment>
<dbReference type="InterPro" id="IPR007148">
    <property type="entry name" value="SSU_processome_Utp12"/>
</dbReference>
<reference evidence="4" key="1">
    <citation type="submission" date="2022-11" db="EMBL/GenBank/DDBJ databases">
        <authorList>
            <person name="Scott C."/>
            <person name="Bruce N."/>
        </authorList>
    </citation>
    <scope>NUCLEOTIDE SEQUENCE</scope>
</reference>
<dbReference type="Pfam" id="PF04003">
    <property type="entry name" value="Utp12"/>
    <property type="match status" value="1"/>
</dbReference>
<evidence type="ECO:0000313" key="5">
    <source>
        <dbReference type="Proteomes" id="UP000838763"/>
    </source>
</evidence>
<keyword evidence="1" id="KW-0853">WD repeat</keyword>
<evidence type="ECO:0000256" key="1">
    <source>
        <dbReference type="ARBA" id="ARBA00022574"/>
    </source>
</evidence>
<accession>A0A9P1H403</accession>
<name>A0A9P1H403_9PEZI</name>
<organism evidence="4 5">
    <name type="scientific">Parascedosporium putredinis</name>
    <dbReference type="NCBI Taxonomy" id="1442378"/>
    <lineage>
        <taxon>Eukaryota</taxon>
        <taxon>Fungi</taxon>
        <taxon>Dikarya</taxon>
        <taxon>Ascomycota</taxon>
        <taxon>Pezizomycotina</taxon>
        <taxon>Sordariomycetes</taxon>
        <taxon>Hypocreomycetidae</taxon>
        <taxon>Microascales</taxon>
        <taxon>Microascaceae</taxon>
        <taxon>Parascedosporium</taxon>
    </lineage>
</organism>
<dbReference type="Proteomes" id="UP000838763">
    <property type="component" value="Unassembled WGS sequence"/>
</dbReference>
<dbReference type="GO" id="GO:0034388">
    <property type="term" value="C:Pwp2p-containing subcomplex of 90S preribosome"/>
    <property type="evidence" value="ECO:0007669"/>
    <property type="project" value="TreeGrafter"/>
</dbReference>
<dbReference type="SUPFAM" id="SSF50182">
    <property type="entry name" value="Sm-like ribonucleoproteins"/>
    <property type="match status" value="1"/>
</dbReference>
<dbReference type="PANTHER" id="PTHR19853">
    <property type="entry name" value="WD REPEAT CONTAINING PROTEIN 3 WDR3"/>
    <property type="match status" value="1"/>
</dbReference>
<gene>
    <name evidence="4" type="ORF">PPNO1_LOCUS5949</name>
</gene>
<evidence type="ECO:0000256" key="2">
    <source>
        <dbReference type="ARBA" id="ARBA00022737"/>
    </source>
</evidence>
<dbReference type="AlphaFoldDB" id="A0A9P1H403"/>
<dbReference type="GO" id="GO:0030490">
    <property type="term" value="P:maturation of SSU-rRNA"/>
    <property type="evidence" value="ECO:0007669"/>
    <property type="project" value="TreeGrafter"/>
</dbReference>
<evidence type="ECO:0000313" key="4">
    <source>
        <dbReference type="EMBL" id="CAI4216292.1"/>
    </source>
</evidence>
<dbReference type="InterPro" id="IPR051570">
    <property type="entry name" value="TBC1_cilium_biogenesis"/>
</dbReference>
<dbReference type="GO" id="GO:0032040">
    <property type="term" value="C:small-subunit processome"/>
    <property type="evidence" value="ECO:0007669"/>
    <property type="project" value="TreeGrafter"/>
</dbReference>
<protein>
    <recommendedName>
        <fullName evidence="3">Small-subunit processome Utp12 domain-containing protein</fullName>
    </recommendedName>
</protein>
<dbReference type="EMBL" id="CALLCH030000015">
    <property type="protein sequence ID" value="CAI4216292.1"/>
    <property type="molecule type" value="Genomic_DNA"/>
</dbReference>
<keyword evidence="2" id="KW-0677">Repeat</keyword>
<dbReference type="InterPro" id="IPR010920">
    <property type="entry name" value="LSM_dom_sf"/>
</dbReference>